<protein>
    <submittedName>
        <fullName evidence="1">Uncharacterized protein</fullName>
    </submittedName>
</protein>
<keyword evidence="2" id="KW-1185">Reference proteome</keyword>
<sequence length="99" mass="11731">MKISAILKKHLENYYRPSSFMCLLIEDDPTLSEQEIIETKQFIKTLLGGFCSVHAKLKQELREYDTHYLGDAGFLSNRCFQMRQLWWETVIEQLEEQGQ</sequence>
<dbReference type="EMBL" id="MK443264">
    <property type="protein sequence ID" value="QBP28179.1"/>
    <property type="molecule type" value="Genomic_DNA"/>
</dbReference>
<reference evidence="1 2" key="1">
    <citation type="submission" date="2019-01" db="EMBL/GenBank/DDBJ databases">
        <title>Genomic characterization of Pseudomonas aeruginosa lytic bacteriophage IttPL.</title>
        <authorList>
            <person name="Alvi I.A."/>
            <person name="Asif M."/>
            <person name="Tabassum R."/>
            <person name="Abbas Z."/>
            <person name="Rehman S.U."/>
        </authorList>
    </citation>
    <scope>NUCLEOTIDE SEQUENCE [LARGE SCALE GENOMIC DNA]</scope>
</reference>
<accession>A0A5B7LVT3</accession>
<proteinExistence type="predicted"/>
<evidence type="ECO:0000313" key="2">
    <source>
        <dbReference type="Proteomes" id="UP000321077"/>
    </source>
</evidence>
<gene>
    <name evidence="1" type="ORF">IttPL_0165</name>
</gene>
<organism evidence="1 2">
    <name type="scientific">Pseudomonas phage ITTPL</name>
    <dbReference type="NCBI Taxonomy" id="2544984"/>
    <lineage>
        <taxon>Viruses</taxon>
        <taxon>Duplodnaviria</taxon>
        <taxon>Heunggongvirae</taxon>
        <taxon>Uroviricota</taxon>
        <taxon>Caudoviricetes</taxon>
        <taxon>Vandenendeviridae</taxon>
        <taxon>Skurskavirinae</taxon>
        <taxon>Pakpunavirus</taxon>
        <taxon>Pakpunavirus ITTPL</taxon>
    </lineage>
</organism>
<evidence type="ECO:0000313" key="1">
    <source>
        <dbReference type="EMBL" id="QBP28179.1"/>
    </source>
</evidence>
<dbReference type="Proteomes" id="UP000321077">
    <property type="component" value="Segment"/>
</dbReference>
<name>A0A5B7LVT3_9CAUD</name>